<gene>
    <name evidence="2" type="ORF">MGALJ_51020</name>
</gene>
<evidence type="ECO:0000313" key="3">
    <source>
        <dbReference type="Proteomes" id="UP000465785"/>
    </source>
</evidence>
<evidence type="ECO:0000256" key="1">
    <source>
        <dbReference type="SAM" id="MobiDB-lite"/>
    </source>
</evidence>
<feature type="compositionally biased region" description="Basic and acidic residues" evidence="1">
    <location>
        <begin position="90"/>
        <end position="104"/>
    </location>
</feature>
<protein>
    <submittedName>
        <fullName evidence="2">Uncharacterized protein</fullName>
    </submittedName>
</protein>
<dbReference type="RefSeq" id="WP_163734567.1">
    <property type="nucleotide sequence ID" value="NZ_AP022601.1"/>
</dbReference>
<dbReference type="AlphaFoldDB" id="A0A9W4BEF2"/>
<dbReference type="EMBL" id="AP022601">
    <property type="protein sequence ID" value="BBY95433.1"/>
    <property type="molecule type" value="Genomic_DNA"/>
</dbReference>
<name>A0A9W4BEF2_9MYCO</name>
<feature type="region of interest" description="Disordered" evidence="1">
    <location>
        <begin position="1"/>
        <end position="104"/>
    </location>
</feature>
<keyword evidence="3" id="KW-1185">Reference proteome</keyword>
<feature type="compositionally biased region" description="Polar residues" evidence="1">
    <location>
        <begin position="1"/>
        <end position="12"/>
    </location>
</feature>
<sequence length="104" mass="11590">MATEQQQSNDELQSTEERRNAEPETDEHHNVINAPDRPEPTEKPEVTDEHREKAKAMAKDNNDDRPTISMPGTDGAVSGTAVNDWVDDDGNPKFSEESGKQDKT</sequence>
<evidence type="ECO:0000313" key="2">
    <source>
        <dbReference type="EMBL" id="BBY95433.1"/>
    </source>
</evidence>
<reference evidence="2 3" key="1">
    <citation type="journal article" date="2019" name="Emerg. Microbes Infect.">
        <title>Comprehensive subspecies identification of 175 nontuberculous mycobacteria species based on 7547 genomic profiles.</title>
        <authorList>
            <person name="Matsumoto Y."/>
            <person name="Kinjo T."/>
            <person name="Motooka D."/>
            <person name="Nabeya D."/>
            <person name="Jung N."/>
            <person name="Uechi K."/>
            <person name="Horii T."/>
            <person name="Iida T."/>
            <person name="Fujita J."/>
            <person name="Nakamura S."/>
        </authorList>
    </citation>
    <scope>NUCLEOTIDE SEQUENCE [LARGE SCALE GENOMIC DNA]</scope>
    <source>
        <strain evidence="2 3">JCM 6399</strain>
    </source>
</reference>
<feature type="compositionally biased region" description="Basic and acidic residues" evidence="1">
    <location>
        <begin position="15"/>
        <end position="66"/>
    </location>
</feature>
<organism evidence="2 3">
    <name type="scientific">Mycobacterium gallinarum</name>
    <dbReference type="NCBI Taxonomy" id="39689"/>
    <lineage>
        <taxon>Bacteria</taxon>
        <taxon>Bacillati</taxon>
        <taxon>Actinomycetota</taxon>
        <taxon>Actinomycetes</taxon>
        <taxon>Mycobacteriales</taxon>
        <taxon>Mycobacteriaceae</taxon>
        <taxon>Mycobacterium</taxon>
    </lineage>
</organism>
<accession>A0A9W4BEF2</accession>
<dbReference type="Proteomes" id="UP000465785">
    <property type="component" value="Chromosome"/>
</dbReference>
<proteinExistence type="predicted"/>
<dbReference type="KEGG" id="mgau:MGALJ_51020"/>